<feature type="compositionally biased region" description="Gly residues" evidence="1">
    <location>
        <begin position="150"/>
        <end position="166"/>
    </location>
</feature>
<gene>
    <name evidence="3" type="ORF">SAMN05421541_11586</name>
</gene>
<dbReference type="EMBL" id="FONV01000015">
    <property type="protein sequence ID" value="SFF61810.1"/>
    <property type="molecule type" value="Genomic_DNA"/>
</dbReference>
<proteinExistence type="predicted"/>
<evidence type="ECO:0000256" key="2">
    <source>
        <dbReference type="SAM" id="SignalP"/>
    </source>
</evidence>
<dbReference type="OrthoDB" id="5182323at2"/>
<evidence type="ECO:0000256" key="1">
    <source>
        <dbReference type="SAM" id="MobiDB-lite"/>
    </source>
</evidence>
<feature type="compositionally biased region" description="Gly residues" evidence="1">
    <location>
        <begin position="195"/>
        <end position="213"/>
    </location>
</feature>
<feature type="signal peptide" evidence="2">
    <location>
        <begin position="1"/>
        <end position="31"/>
    </location>
</feature>
<feature type="chain" id="PRO_5011778785" evidence="2">
    <location>
        <begin position="32"/>
        <end position="213"/>
    </location>
</feature>
<dbReference type="STRING" id="35752.SAMN05421541_11586"/>
<reference evidence="3 4" key="1">
    <citation type="submission" date="2016-10" db="EMBL/GenBank/DDBJ databases">
        <authorList>
            <person name="de Groot N.N."/>
        </authorList>
    </citation>
    <scope>NUCLEOTIDE SEQUENCE [LARGE SCALE GENOMIC DNA]</scope>
    <source>
        <strain evidence="3 4">DSM 43019</strain>
    </source>
</reference>
<dbReference type="Proteomes" id="UP000199645">
    <property type="component" value="Unassembled WGS sequence"/>
</dbReference>
<evidence type="ECO:0000313" key="3">
    <source>
        <dbReference type="EMBL" id="SFF61810.1"/>
    </source>
</evidence>
<evidence type="ECO:0000313" key="4">
    <source>
        <dbReference type="Proteomes" id="UP000199645"/>
    </source>
</evidence>
<accession>A0A1I2K6I9</accession>
<protein>
    <submittedName>
        <fullName evidence="3">Uncharacterized protein</fullName>
    </submittedName>
</protein>
<name>A0A1I2K6I9_9ACTN</name>
<feature type="region of interest" description="Disordered" evidence="1">
    <location>
        <begin position="143"/>
        <end position="213"/>
    </location>
</feature>
<keyword evidence="2" id="KW-0732">Signal</keyword>
<organism evidence="3 4">
    <name type="scientific">Actinoplanes philippinensis</name>
    <dbReference type="NCBI Taxonomy" id="35752"/>
    <lineage>
        <taxon>Bacteria</taxon>
        <taxon>Bacillati</taxon>
        <taxon>Actinomycetota</taxon>
        <taxon>Actinomycetes</taxon>
        <taxon>Micromonosporales</taxon>
        <taxon>Micromonosporaceae</taxon>
        <taxon>Actinoplanes</taxon>
    </lineage>
</organism>
<dbReference type="AlphaFoldDB" id="A0A1I2K6I9"/>
<sequence>MQKTRRIGAAIALVTAALGTATTVATTPAGAAPRGPQPVSNWLQSVRAGTGSWVSIPWRTDRRICDAEVRVRGERVRVEYPGARRSASFTRGDTLRPGHTGHTRVRVTAYRRGPGVAKLWATISYDDCGFRARTQTRTAVLSLPVLRHTGPGGLDGPGGPGHGRPGGPNHDGPGAPGHSGPGQDSPGPQRPAGPGQDGPGQHTPGGGQGTSGN</sequence>
<dbReference type="RefSeq" id="WP_143134036.1">
    <property type="nucleotide sequence ID" value="NZ_BOMT01000084.1"/>
</dbReference>
<keyword evidence="4" id="KW-1185">Reference proteome</keyword>